<comment type="caution">
    <text evidence="1">The sequence shown here is derived from an EMBL/GenBank/DDBJ whole genome shotgun (WGS) entry which is preliminary data.</text>
</comment>
<gene>
    <name evidence="1" type="ORF">DPMN_137472</name>
</gene>
<reference evidence="1" key="2">
    <citation type="submission" date="2020-11" db="EMBL/GenBank/DDBJ databases">
        <authorList>
            <person name="McCartney M.A."/>
            <person name="Auch B."/>
            <person name="Kono T."/>
            <person name="Mallez S."/>
            <person name="Becker A."/>
            <person name="Gohl D.M."/>
            <person name="Silverstein K.A.T."/>
            <person name="Koren S."/>
            <person name="Bechman K.B."/>
            <person name="Herman A."/>
            <person name="Abrahante J.E."/>
            <person name="Garbe J."/>
        </authorList>
    </citation>
    <scope>NUCLEOTIDE SEQUENCE</scope>
    <source>
        <strain evidence="1">Duluth1</strain>
        <tissue evidence="1">Whole animal</tissue>
    </source>
</reference>
<evidence type="ECO:0000313" key="1">
    <source>
        <dbReference type="EMBL" id="KAH3809109.1"/>
    </source>
</evidence>
<organism evidence="1 2">
    <name type="scientific">Dreissena polymorpha</name>
    <name type="common">Zebra mussel</name>
    <name type="synonym">Mytilus polymorpha</name>
    <dbReference type="NCBI Taxonomy" id="45954"/>
    <lineage>
        <taxon>Eukaryota</taxon>
        <taxon>Metazoa</taxon>
        <taxon>Spiralia</taxon>
        <taxon>Lophotrochozoa</taxon>
        <taxon>Mollusca</taxon>
        <taxon>Bivalvia</taxon>
        <taxon>Autobranchia</taxon>
        <taxon>Heteroconchia</taxon>
        <taxon>Euheterodonta</taxon>
        <taxon>Imparidentia</taxon>
        <taxon>Neoheterodontei</taxon>
        <taxon>Myida</taxon>
        <taxon>Dreissenoidea</taxon>
        <taxon>Dreissenidae</taxon>
        <taxon>Dreissena</taxon>
    </lineage>
</organism>
<reference evidence="1" key="1">
    <citation type="journal article" date="2019" name="bioRxiv">
        <title>The Genome of the Zebra Mussel, Dreissena polymorpha: A Resource for Invasive Species Research.</title>
        <authorList>
            <person name="McCartney M.A."/>
            <person name="Auch B."/>
            <person name="Kono T."/>
            <person name="Mallez S."/>
            <person name="Zhang Y."/>
            <person name="Obille A."/>
            <person name="Becker A."/>
            <person name="Abrahante J.E."/>
            <person name="Garbe J."/>
            <person name="Badalamenti J.P."/>
            <person name="Herman A."/>
            <person name="Mangelson H."/>
            <person name="Liachko I."/>
            <person name="Sullivan S."/>
            <person name="Sone E.D."/>
            <person name="Koren S."/>
            <person name="Silverstein K.A.T."/>
            <person name="Beckman K.B."/>
            <person name="Gohl D.M."/>
        </authorList>
    </citation>
    <scope>NUCLEOTIDE SEQUENCE</scope>
    <source>
        <strain evidence="1">Duluth1</strain>
        <tissue evidence="1">Whole animal</tissue>
    </source>
</reference>
<protein>
    <submittedName>
        <fullName evidence="1">Uncharacterized protein</fullName>
    </submittedName>
</protein>
<dbReference type="Proteomes" id="UP000828390">
    <property type="component" value="Unassembled WGS sequence"/>
</dbReference>
<proteinExistence type="predicted"/>
<dbReference type="AlphaFoldDB" id="A0A9D4G1W3"/>
<evidence type="ECO:0000313" key="2">
    <source>
        <dbReference type="Proteomes" id="UP000828390"/>
    </source>
</evidence>
<sequence>MKLPSDILAFKLLKIANITKEEKMLVLTGMDYTNKNTLCEQAETSLKKFKGGVCEGTVSSSQCIKFKPAFLAEHEEALLATGYTKAKLGYN</sequence>
<dbReference type="EMBL" id="JAIWYP010000006">
    <property type="protein sequence ID" value="KAH3809109.1"/>
    <property type="molecule type" value="Genomic_DNA"/>
</dbReference>
<keyword evidence="2" id="KW-1185">Reference proteome</keyword>
<name>A0A9D4G1W3_DREPO</name>
<accession>A0A9D4G1W3</accession>